<evidence type="ECO:0000313" key="10">
    <source>
        <dbReference type="Proteomes" id="UP000008495"/>
    </source>
</evidence>
<dbReference type="EMBL" id="BAGZ01000018">
    <property type="protein sequence ID" value="GAB79005.1"/>
    <property type="molecule type" value="Genomic_DNA"/>
</dbReference>
<dbReference type="GO" id="GO:0005886">
    <property type="term" value="C:plasma membrane"/>
    <property type="evidence" value="ECO:0007669"/>
    <property type="project" value="UniProtKB-SubCell"/>
</dbReference>
<reference evidence="9 10" key="1">
    <citation type="submission" date="2012-08" db="EMBL/GenBank/DDBJ databases">
        <title>Whole genome shotgun sequence of Austwickia chelonae NBRC 105200.</title>
        <authorList>
            <person name="Yoshida I."/>
            <person name="Hosoyama A."/>
            <person name="Tsuchikane K."/>
            <person name="Katsumata H."/>
            <person name="Ando Y."/>
            <person name="Ohji S."/>
            <person name="Hamada M."/>
            <person name="Tamura T."/>
            <person name="Yamazoe A."/>
            <person name="Yamazaki S."/>
            <person name="Fujita N."/>
        </authorList>
    </citation>
    <scope>NUCLEOTIDE SEQUENCE [LARGE SCALE GENOMIC DNA]</scope>
    <source>
        <strain evidence="9 10">NBRC 105200</strain>
    </source>
</reference>
<feature type="transmembrane region" description="Helical" evidence="7">
    <location>
        <begin position="365"/>
        <end position="389"/>
    </location>
</feature>
<keyword evidence="3" id="KW-1003">Cell membrane</keyword>
<feature type="transmembrane region" description="Helical" evidence="7">
    <location>
        <begin position="238"/>
        <end position="261"/>
    </location>
</feature>
<evidence type="ECO:0000256" key="1">
    <source>
        <dbReference type="ARBA" id="ARBA00004651"/>
    </source>
</evidence>
<keyword evidence="6 7" id="KW-0472">Membrane</keyword>
<keyword evidence="2" id="KW-0813">Transport</keyword>
<dbReference type="InterPro" id="IPR020846">
    <property type="entry name" value="MFS_dom"/>
</dbReference>
<feature type="transmembrane region" description="Helical" evidence="7">
    <location>
        <begin position="304"/>
        <end position="323"/>
    </location>
</feature>
<feature type="transmembrane region" description="Helical" evidence="7">
    <location>
        <begin position="12"/>
        <end position="38"/>
    </location>
</feature>
<sequence>MTPDPKATHRRVLIGSLSGSAIEWYDFLLYASVAPIIFSKQFFPNDDLFVALMLAWLGNLLTFVVRPFGGIVFAHIGDRVGRKKTLVMTLSIMGLGTVAIGLLPTYATIGVAAPLLLYFFRIVQGLAIGGEWGGALLLAYEYAPARRKGLFGAIPQMGVTLGLLLGNAAILLATTLPGQAFETWGWRIPFVFSFVLVVIGLWIRDGLGETPAFREVKEGGTVEKLPLATTLREHWRSVLVAVGAKAVETAPFYIVVTFIGSYAMKIGYDKQDALNAVLLGALVSCFCIPAFGALSDRVGRTRTYLVGVALLTAMAFPYFLLVNTRSMPAFYLASALMLGVAWAPVTATLGTLMSETFSAKVRYTGITLGYQIGAAVFSGTAPLLAEWLFKASGSWWPIAAYIVALGVISAISVSFAPRLAVVEDRPTDEEMSTVGGRR</sequence>
<feature type="transmembrane region" description="Helical" evidence="7">
    <location>
        <begin position="115"/>
        <end position="138"/>
    </location>
</feature>
<feature type="domain" description="Major facilitator superfamily (MFS) profile" evidence="8">
    <location>
        <begin position="12"/>
        <end position="418"/>
    </location>
</feature>
<proteinExistence type="predicted"/>
<evidence type="ECO:0000313" key="9">
    <source>
        <dbReference type="EMBL" id="GAB79005.1"/>
    </source>
</evidence>
<keyword evidence="4 7" id="KW-0812">Transmembrane</keyword>
<feature type="transmembrane region" description="Helical" evidence="7">
    <location>
        <begin position="329"/>
        <end position="353"/>
    </location>
</feature>
<feature type="transmembrane region" description="Helical" evidence="7">
    <location>
        <begin position="86"/>
        <end position="109"/>
    </location>
</feature>
<comment type="subcellular location">
    <subcellularLocation>
        <location evidence="1">Cell membrane</location>
        <topology evidence="1">Multi-pass membrane protein</topology>
    </subcellularLocation>
</comment>
<dbReference type="RefSeq" id="WP_006503762.1">
    <property type="nucleotide sequence ID" value="NZ_BAGZ01000018.1"/>
</dbReference>
<dbReference type="Gene3D" id="1.20.1250.20">
    <property type="entry name" value="MFS general substrate transporter like domains"/>
    <property type="match status" value="2"/>
</dbReference>
<evidence type="ECO:0000256" key="4">
    <source>
        <dbReference type="ARBA" id="ARBA00022692"/>
    </source>
</evidence>
<dbReference type="eggNOG" id="COG0477">
    <property type="taxonomic scope" value="Bacteria"/>
</dbReference>
<organism evidence="9 10">
    <name type="scientific">Austwickia chelonae NBRC 105200</name>
    <dbReference type="NCBI Taxonomy" id="1184607"/>
    <lineage>
        <taxon>Bacteria</taxon>
        <taxon>Bacillati</taxon>
        <taxon>Actinomycetota</taxon>
        <taxon>Actinomycetes</taxon>
        <taxon>Micrococcales</taxon>
        <taxon>Dermatophilaceae</taxon>
        <taxon>Austwickia</taxon>
    </lineage>
</organism>
<dbReference type="InterPro" id="IPR005829">
    <property type="entry name" value="Sugar_transporter_CS"/>
</dbReference>
<dbReference type="OrthoDB" id="8953821at2"/>
<dbReference type="PROSITE" id="PS00217">
    <property type="entry name" value="SUGAR_TRANSPORT_2"/>
    <property type="match status" value="1"/>
</dbReference>
<dbReference type="PANTHER" id="PTHR43045:SF1">
    <property type="entry name" value="SHIKIMATE TRANSPORTER"/>
    <property type="match status" value="1"/>
</dbReference>
<name>K6VUM3_9MICO</name>
<evidence type="ECO:0000256" key="2">
    <source>
        <dbReference type="ARBA" id="ARBA00022448"/>
    </source>
</evidence>
<evidence type="ECO:0000256" key="7">
    <source>
        <dbReference type="SAM" id="Phobius"/>
    </source>
</evidence>
<evidence type="ECO:0000259" key="8">
    <source>
        <dbReference type="PROSITE" id="PS50850"/>
    </source>
</evidence>
<dbReference type="GO" id="GO:0022857">
    <property type="term" value="F:transmembrane transporter activity"/>
    <property type="evidence" value="ECO:0007669"/>
    <property type="project" value="InterPro"/>
</dbReference>
<comment type="caution">
    <text evidence="9">The sequence shown here is derived from an EMBL/GenBank/DDBJ whole genome shotgun (WGS) entry which is preliminary data.</text>
</comment>
<evidence type="ECO:0000256" key="6">
    <source>
        <dbReference type="ARBA" id="ARBA00023136"/>
    </source>
</evidence>
<feature type="transmembrane region" description="Helical" evidence="7">
    <location>
        <begin position="50"/>
        <end position="74"/>
    </location>
</feature>
<dbReference type="InterPro" id="IPR036259">
    <property type="entry name" value="MFS_trans_sf"/>
</dbReference>
<evidence type="ECO:0000256" key="5">
    <source>
        <dbReference type="ARBA" id="ARBA00022989"/>
    </source>
</evidence>
<evidence type="ECO:0000256" key="3">
    <source>
        <dbReference type="ARBA" id="ARBA00022475"/>
    </source>
</evidence>
<dbReference type="STRING" id="100225.SAMN05421595_2867"/>
<dbReference type="AlphaFoldDB" id="K6VUM3"/>
<dbReference type="Pfam" id="PF07690">
    <property type="entry name" value="MFS_1"/>
    <property type="match status" value="1"/>
</dbReference>
<dbReference type="SUPFAM" id="SSF103473">
    <property type="entry name" value="MFS general substrate transporter"/>
    <property type="match status" value="1"/>
</dbReference>
<dbReference type="CDD" id="cd17369">
    <property type="entry name" value="MFS_ShiA_like"/>
    <property type="match status" value="1"/>
</dbReference>
<dbReference type="PANTHER" id="PTHR43045">
    <property type="entry name" value="SHIKIMATE TRANSPORTER"/>
    <property type="match status" value="1"/>
</dbReference>
<keyword evidence="5 7" id="KW-1133">Transmembrane helix</keyword>
<dbReference type="PROSITE" id="PS50850">
    <property type="entry name" value="MFS"/>
    <property type="match status" value="1"/>
</dbReference>
<feature type="transmembrane region" description="Helical" evidence="7">
    <location>
        <begin position="184"/>
        <end position="203"/>
    </location>
</feature>
<gene>
    <name evidence="9" type="ORF">AUCHE_18_00060</name>
</gene>
<protein>
    <submittedName>
        <fullName evidence="9">Putative major facilitator superfamily transporter</fullName>
    </submittedName>
</protein>
<accession>K6VUM3</accession>
<dbReference type="Proteomes" id="UP000008495">
    <property type="component" value="Unassembled WGS sequence"/>
</dbReference>
<feature type="transmembrane region" description="Helical" evidence="7">
    <location>
        <begin position="273"/>
        <end position="292"/>
    </location>
</feature>
<keyword evidence="10" id="KW-1185">Reference proteome</keyword>
<feature type="transmembrane region" description="Helical" evidence="7">
    <location>
        <begin position="150"/>
        <end position="172"/>
    </location>
</feature>
<dbReference type="InterPro" id="IPR011701">
    <property type="entry name" value="MFS"/>
</dbReference>
<feature type="transmembrane region" description="Helical" evidence="7">
    <location>
        <begin position="395"/>
        <end position="416"/>
    </location>
</feature>